<dbReference type="OrthoDB" id="6338233at2759"/>
<feature type="compositionally biased region" description="Acidic residues" evidence="1">
    <location>
        <begin position="47"/>
        <end position="56"/>
    </location>
</feature>
<reference evidence="2" key="1">
    <citation type="submission" date="2022-01" db="EMBL/GenBank/DDBJ databases">
        <authorList>
            <person name="King R."/>
        </authorList>
    </citation>
    <scope>NUCLEOTIDE SEQUENCE</scope>
</reference>
<accession>A0A9P0CMM9</accession>
<dbReference type="AlphaFoldDB" id="A0A9P0CMM9"/>
<organism evidence="2 3">
    <name type="scientific">Psylliodes chrysocephalus</name>
    <dbReference type="NCBI Taxonomy" id="3402493"/>
    <lineage>
        <taxon>Eukaryota</taxon>
        <taxon>Metazoa</taxon>
        <taxon>Ecdysozoa</taxon>
        <taxon>Arthropoda</taxon>
        <taxon>Hexapoda</taxon>
        <taxon>Insecta</taxon>
        <taxon>Pterygota</taxon>
        <taxon>Neoptera</taxon>
        <taxon>Endopterygota</taxon>
        <taxon>Coleoptera</taxon>
        <taxon>Polyphaga</taxon>
        <taxon>Cucujiformia</taxon>
        <taxon>Chrysomeloidea</taxon>
        <taxon>Chrysomelidae</taxon>
        <taxon>Galerucinae</taxon>
        <taxon>Alticini</taxon>
        <taxon>Psylliodes</taxon>
    </lineage>
</organism>
<dbReference type="GO" id="GO:0010972">
    <property type="term" value="P:negative regulation of G2/M transition of mitotic cell cycle"/>
    <property type="evidence" value="ECO:0007669"/>
    <property type="project" value="TreeGrafter"/>
</dbReference>
<gene>
    <name evidence="2" type="ORF">PSYICH_LOCUS3851</name>
</gene>
<dbReference type="PANTHER" id="PTHR16524">
    <property type="entry name" value="CELL DEATH REGULATOR AVEN"/>
    <property type="match status" value="1"/>
</dbReference>
<evidence type="ECO:0000313" key="2">
    <source>
        <dbReference type="EMBL" id="CAH1102390.1"/>
    </source>
</evidence>
<evidence type="ECO:0000313" key="3">
    <source>
        <dbReference type="Proteomes" id="UP001153636"/>
    </source>
</evidence>
<dbReference type="Proteomes" id="UP001153636">
    <property type="component" value="Chromosome 13"/>
</dbReference>
<dbReference type="EMBL" id="OV651825">
    <property type="protein sequence ID" value="CAH1102390.1"/>
    <property type="molecule type" value="Genomic_DNA"/>
</dbReference>
<feature type="region of interest" description="Disordered" evidence="1">
    <location>
        <begin position="149"/>
        <end position="184"/>
    </location>
</feature>
<dbReference type="InterPro" id="IPR026187">
    <property type="entry name" value="Aven"/>
</dbReference>
<feature type="region of interest" description="Disordered" evidence="1">
    <location>
        <begin position="1"/>
        <end position="56"/>
    </location>
</feature>
<protein>
    <submittedName>
        <fullName evidence="2">Uncharacterized protein</fullName>
    </submittedName>
</protein>
<sequence length="199" mass="23175">MEKDKSRGIKHLKDKRKYKGNTTKNPKHVPQKSQPNLGSNWDRYESENSDTEDTLGTDDFAILANAPITKGRHFQSKSDKLLASETESTSLSGLFSLDLEKLEESLLTIPFYERLDIDNKYFLDNQIEYMKRDADENLKKYNEHNTFKEYASSGSSEKTDDDESEEILTIQVEKKVETKKHPDKKNEDLEQWLDDFLNE</sequence>
<feature type="compositionally biased region" description="Basic and acidic residues" evidence="1">
    <location>
        <begin position="172"/>
        <end position="184"/>
    </location>
</feature>
<proteinExistence type="predicted"/>
<keyword evidence="3" id="KW-1185">Reference proteome</keyword>
<feature type="compositionally biased region" description="Basic residues" evidence="1">
    <location>
        <begin position="8"/>
        <end position="30"/>
    </location>
</feature>
<name>A0A9P0CMM9_9CUCU</name>
<dbReference type="PANTHER" id="PTHR16524:SF2">
    <property type="entry name" value="CELL DEATH REGULATOR AVEN"/>
    <property type="match status" value="1"/>
</dbReference>
<evidence type="ECO:0000256" key="1">
    <source>
        <dbReference type="SAM" id="MobiDB-lite"/>
    </source>
</evidence>